<feature type="repeat" description="WD" evidence="3">
    <location>
        <begin position="167"/>
        <end position="210"/>
    </location>
</feature>
<name>A0A0G4KMT3_VERLO</name>
<keyword evidence="1 3" id="KW-0853">WD repeat</keyword>
<dbReference type="EMBL" id="CVQH01002447">
    <property type="protein sequence ID" value="CRK10986.1"/>
    <property type="molecule type" value="Genomic_DNA"/>
</dbReference>
<keyword evidence="2" id="KW-0677">Repeat</keyword>
<gene>
    <name evidence="4" type="ORF">BN1708_009996</name>
</gene>
<proteinExistence type="predicted"/>
<dbReference type="InterPro" id="IPR015943">
    <property type="entry name" value="WD40/YVTN_repeat-like_dom_sf"/>
</dbReference>
<protein>
    <submittedName>
        <fullName evidence="4">Uncharacterized protein</fullName>
    </submittedName>
</protein>
<dbReference type="InterPro" id="IPR019775">
    <property type="entry name" value="WD40_repeat_CS"/>
</dbReference>
<dbReference type="AlphaFoldDB" id="A0A0G4KMT3"/>
<dbReference type="PANTHER" id="PTHR22889">
    <property type="entry name" value="WD REPEAT-CONTAINING PROTEIN 89"/>
    <property type="match status" value="1"/>
</dbReference>
<dbReference type="STRING" id="100787.A0A0G4KMT3"/>
<dbReference type="InterPro" id="IPR039328">
    <property type="entry name" value="WDR89"/>
</dbReference>
<dbReference type="Pfam" id="PF00400">
    <property type="entry name" value="WD40"/>
    <property type="match status" value="3"/>
</dbReference>
<dbReference type="InterPro" id="IPR036322">
    <property type="entry name" value="WD40_repeat_dom_sf"/>
</dbReference>
<dbReference type="Proteomes" id="UP000044602">
    <property type="component" value="Unassembled WGS sequence"/>
</dbReference>
<accession>A0A0G4KMT3</accession>
<organism evidence="4 5">
    <name type="scientific">Verticillium longisporum</name>
    <name type="common">Verticillium dahliae var. longisporum</name>
    <dbReference type="NCBI Taxonomy" id="100787"/>
    <lineage>
        <taxon>Eukaryota</taxon>
        <taxon>Fungi</taxon>
        <taxon>Dikarya</taxon>
        <taxon>Ascomycota</taxon>
        <taxon>Pezizomycotina</taxon>
        <taxon>Sordariomycetes</taxon>
        <taxon>Hypocreomycetidae</taxon>
        <taxon>Glomerellales</taxon>
        <taxon>Plectosphaerellaceae</taxon>
        <taxon>Verticillium</taxon>
    </lineage>
</organism>
<evidence type="ECO:0000256" key="1">
    <source>
        <dbReference type="ARBA" id="ARBA00022574"/>
    </source>
</evidence>
<keyword evidence="5" id="KW-1185">Reference proteome</keyword>
<dbReference type="PROSITE" id="PS50082">
    <property type="entry name" value="WD_REPEATS_2"/>
    <property type="match status" value="2"/>
</dbReference>
<dbReference type="PANTHER" id="PTHR22889:SF0">
    <property type="entry name" value="WD REPEAT-CONTAINING PROTEIN 89"/>
    <property type="match status" value="1"/>
</dbReference>
<evidence type="ECO:0000313" key="5">
    <source>
        <dbReference type="Proteomes" id="UP000044602"/>
    </source>
</evidence>
<dbReference type="PROSITE" id="PS00678">
    <property type="entry name" value="WD_REPEATS_1"/>
    <property type="match status" value="1"/>
</dbReference>
<dbReference type="SUPFAM" id="SSF50978">
    <property type="entry name" value="WD40 repeat-like"/>
    <property type="match status" value="1"/>
</dbReference>
<dbReference type="SMART" id="SM00320">
    <property type="entry name" value="WD40"/>
    <property type="match status" value="6"/>
</dbReference>
<evidence type="ECO:0000313" key="4">
    <source>
        <dbReference type="EMBL" id="CRK10986.1"/>
    </source>
</evidence>
<evidence type="ECO:0000256" key="3">
    <source>
        <dbReference type="PROSITE-ProRule" id="PRU00221"/>
    </source>
</evidence>
<sequence>MTRKVVPRVNVQIRLPAMYMLAPVAGHRFTGREEVYVLDIHRLGAGLASITSDQQLSLFDPARLGAGPITSLPTAHGNIKALRPFDRSASTVCTGGDDGTVALWDLRNPPSSALAARFAAADAPLTALACDAASHTLAVGTEFANHQSSIALWDVRRASPAPRARYAEVHSDDVTELCFHPAEAPGILLSGSTDGVVNVYDTRAADEDDVVVQTLNTGSVHRAAFMSASEVYTLTHDEKLAVFNLDAADDVTELCFHPAEAPGILLSGSTDGVVNVYDTRAADEDDVVVQTLNTGSVHRAAFMSASEVYTLTHDEKLAVFNLDAGYEKGTPVADFGDVRAELACQYVANVTAKVDGSGAIIGVGSQDRQNFQLVHLARGSEKNSWVFDRASSVGLPGGHGEEIVRAFCFYDDEQVVFTAGEDGYIKAWRPN</sequence>
<feature type="repeat" description="WD" evidence="3">
    <location>
        <begin position="85"/>
        <end position="108"/>
    </location>
</feature>
<reference evidence="4 5" key="1">
    <citation type="submission" date="2015-05" db="EMBL/GenBank/DDBJ databases">
        <authorList>
            <person name="Wang D.B."/>
            <person name="Wang M."/>
        </authorList>
    </citation>
    <scope>NUCLEOTIDE SEQUENCE [LARGE SCALE GENOMIC DNA]</scope>
    <source>
        <strain evidence="4">VL1</strain>
    </source>
</reference>
<dbReference type="Gene3D" id="2.130.10.10">
    <property type="entry name" value="YVTN repeat-like/Quinoprotein amine dehydrogenase"/>
    <property type="match status" value="2"/>
</dbReference>
<dbReference type="InterPro" id="IPR001680">
    <property type="entry name" value="WD40_rpt"/>
</dbReference>
<evidence type="ECO:0000256" key="2">
    <source>
        <dbReference type="ARBA" id="ARBA00022737"/>
    </source>
</evidence>